<dbReference type="OrthoDB" id="3181812at2"/>
<dbReference type="SUPFAM" id="SSF53850">
    <property type="entry name" value="Periplasmic binding protein-like II"/>
    <property type="match status" value="1"/>
</dbReference>
<organism evidence="5 6">
    <name type="scientific">Streptomyces lavendulae subsp. lavendulae</name>
    <dbReference type="NCBI Taxonomy" id="58340"/>
    <lineage>
        <taxon>Bacteria</taxon>
        <taxon>Bacillati</taxon>
        <taxon>Actinomycetota</taxon>
        <taxon>Actinomycetes</taxon>
        <taxon>Kitasatosporales</taxon>
        <taxon>Streptomycetaceae</taxon>
        <taxon>Streptomyces</taxon>
    </lineage>
</organism>
<evidence type="ECO:0000256" key="4">
    <source>
        <dbReference type="ARBA" id="ARBA00023163"/>
    </source>
</evidence>
<keyword evidence="6" id="KW-1185">Reference proteome</keyword>
<keyword evidence="4" id="KW-0804">Transcription</keyword>
<sequence>MDLLSLRCFQVVARHEHISRAADELRTAQPSVSRTIARLEAELGVPLFDRRGRRIHLNRHGAAFLLRVDRALAELEDGRRELADVARAGGGGEVTVASETLLTLTGLLARFRAARPGVDVRLRQASADTMAHLLRTREADLCFASQPLAGPALESVVLLTEEVLLAVPRGHRLAGRDRVAVAELAGEPFVTPGRGHWQRVLAERLFDRAGVRPTVVCEGDEPGAVLDLVAAGLGVALVPALARESGTRDIVAWAGLASSDARRELRLVRAGGAYASLGARSLADFAVGYFGDASARAGGAAGGGGTGAP</sequence>
<dbReference type="GO" id="GO:0003700">
    <property type="term" value="F:DNA-binding transcription factor activity"/>
    <property type="evidence" value="ECO:0007669"/>
    <property type="project" value="InterPro"/>
</dbReference>
<dbReference type="PRINTS" id="PR00039">
    <property type="entry name" value="HTHLYSR"/>
</dbReference>
<accession>A0A2K8PND4</accession>
<proteinExistence type="inferred from homology"/>
<dbReference type="GO" id="GO:0032993">
    <property type="term" value="C:protein-DNA complex"/>
    <property type="evidence" value="ECO:0007669"/>
    <property type="project" value="TreeGrafter"/>
</dbReference>
<dbReference type="PANTHER" id="PTHR30346:SF28">
    <property type="entry name" value="HTH-TYPE TRANSCRIPTIONAL REGULATOR CYNR"/>
    <property type="match status" value="1"/>
</dbReference>
<evidence type="ECO:0000256" key="1">
    <source>
        <dbReference type="ARBA" id="ARBA00009437"/>
    </source>
</evidence>
<dbReference type="InterPro" id="IPR005119">
    <property type="entry name" value="LysR_subst-bd"/>
</dbReference>
<reference evidence="5 6" key="1">
    <citation type="submission" date="2017-11" db="EMBL/GenBank/DDBJ databases">
        <title>Complete genome sequence of Streptomyces lavendulae subsp. lavendulae CCM 3239 (formerly 'Streptomyces aureofaciens CCM 3239'), the producer of the angucycline-type antibiotic auricin.</title>
        <authorList>
            <person name="Busche T."/>
            <person name="Novakova R."/>
            <person name="Al'Dilaimi A."/>
            <person name="Homerova D."/>
            <person name="Feckova L."/>
            <person name="Rezuchova B."/>
            <person name="Mingyar E."/>
            <person name="Csolleiova D."/>
            <person name="Bekeova C."/>
            <person name="Winkler A."/>
            <person name="Sevcikova B."/>
            <person name="Kalinowski J."/>
            <person name="Kormanec J."/>
            <person name="Ruckert C."/>
        </authorList>
    </citation>
    <scope>NUCLEOTIDE SEQUENCE [LARGE SCALE GENOMIC DNA]</scope>
    <source>
        <strain evidence="5 6">CCM 3239</strain>
    </source>
</reference>
<comment type="similarity">
    <text evidence="1">Belongs to the LysR transcriptional regulatory family.</text>
</comment>
<dbReference type="GO" id="GO:0003677">
    <property type="term" value="F:DNA binding"/>
    <property type="evidence" value="ECO:0007669"/>
    <property type="project" value="UniProtKB-KW"/>
</dbReference>
<dbReference type="FunFam" id="1.10.10.10:FF:000001">
    <property type="entry name" value="LysR family transcriptional regulator"/>
    <property type="match status" value="1"/>
</dbReference>
<dbReference type="InterPro" id="IPR036388">
    <property type="entry name" value="WH-like_DNA-bd_sf"/>
</dbReference>
<evidence type="ECO:0000256" key="2">
    <source>
        <dbReference type="ARBA" id="ARBA00023015"/>
    </source>
</evidence>
<keyword evidence="2" id="KW-0805">Transcription regulation</keyword>
<gene>
    <name evidence="5" type="primary">gltC9</name>
    <name evidence="5" type="ORF">SLAV_32425</name>
</gene>
<protein>
    <submittedName>
        <fullName evidence="5">HTH-type transcriptional regulator GltC</fullName>
    </submittedName>
</protein>
<dbReference type="Proteomes" id="UP000231791">
    <property type="component" value="Chromosome"/>
</dbReference>
<evidence type="ECO:0000256" key="3">
    <source>
        <dbReference type="ARBA" id="ARBA00023125"/>
    </source>
</evidence>
<dbReference type="Pfam" id="PF03466">
    <property type="entry name" value="LysR_substrate"/>
    <property type="match status" value="1"/>
</dbReference>
<evidence type="ECO:0000313" key="6">
    <source>
        <dbReference type="Proteomes" id="UP000231791"/>
    </source>
</evidence>
<dbReference type="GeneID" id="49387471"/>
<name>A0A2K8PND4_STRLA</name>
<dbReference type="PROSITE" id="PS50931">
    <property type="entry name" value="HTH_LYSR"/>
    <property type="match status" value="1"/>
</dbReference>
<dbReference type="InterPro" id="IPR036390">
    <property type="entry name" value="WH_DNA-bd_sf"/>
</dbReference>
<dbReference type="RefSeq" id="WP_051841108.1">
    <property type="nucleotide sequence ID" value="NZ_CP024985.1"/>
</dbReference>
<dbReference type="PANTHER" id="PTHR30346">
    <property type="entry name" value="TRANSCRIPTIONAL DUAL REGULATOR HCAR-RELATED"/>
    <property type="match status" value="1"/>
</dbReference>
<dbReference type="Gene3D" id="1.10.10.10">
    <property type="entry name" value="Winged helix-like DNA-binding domain superfamily/Winged helix DNA-binding domain"/>
    <property type="match status" value="1"/>
</dbReference>
<dbReference type="EMBL" id="CP024985">
    <property type="protein sequence ID" value="ATZ28257.1"/>
    <property type="molecule type" value="Genomic_DNA"/>
</dbReference>
<evidence type="ECO:0000313" key="5">
    <source>
        <dbReference type="EMBL" id="ATZ28257.1"/>
    </source>
</evidence>
<keyword evidence="3" id="KW-0238">DNA-binding</keyword>
<dbReference type="InterPro" id="IPR000847">
    <property type="entry name" value="LysR_HTH_N"/>
</dbReference>
<dbReference type="Pfam" id="PF00126">
    <property type="entry name" value="HTH_1"/>
    <property type="match status" value="1"/>
</dbReference>
<dbReference type="KEGG" id="slx:SLAV_32425"/>
<dbReference type="CDD" id="cd05466">
    <property type="entry name" value="PBP2_LTTR_substrate"/>
    <property type="match status" value="1"/>
</dbReference>
<dbReference type="AlphaFoldDB" id="A0A2K8PND4"/>
<dbReference type="SUPFAM" id="SSF46785">
    <property type="entry name" value="Winged helix' DNA-binding domain"/>
    <property type="match status" value="1"/>
</dbReference>
<dbReference type="Gene3D" id="3.40.190.290">
    <property type="match status" value="1"/>
</dbReference>